<keyword evidence="10 17" id="KW-0067">ATP-binding</keyword>
<feature type="transmembrane region" description="Helical" evidence="19">
    <location>
        <begin position="446"/>
        <end position="468"/>
    </location>
</feature>
<keyword evidence="4" id="KW-0723">Serine/threonine-protein kinase</keyword>
<evidence type="ECO:0000256" key="15">
    <source>
        <dbReference type="ARBA" id="ARBA00047899"/>
    </source>
</evidence>
<dbReference type="PROSITE" id="PS00107">
    <property type="entry name" value="PROTEIN_KINASE_ATP"/>
    <property type="match status" value="1"/>
</dbReference>
<dbReference type="PROSITE" id="PS00108">
    <property type="entry name" value="PROTEIN_KINASE_ST"/>
    <property type="match status" value="1"/>
</dbReference>
<dbReference type="FunFam" id="2.60.120.430:FF:000007">
    <property type="entry name" value="FERONIA receptor-like kinase"/>
    <property type="match status" value="1"/>
</dbReference>
<evidence type="ECO:0000313" key="22">
    <source>
        <dbReference type="EMBL" id="KAK8918858.1"/>
    </source>
</evidence>
<feature type="binding site" evidence="17">
    <location>
        <position position="563"/>
    </location>
    <ligand>
        <name>ATP</name>
        <dbReference type="ChEBI" id="CHEBI:30616"/>
    </ligand>
</feature>
<dbReference type="FunFam" id="3.30.200.20:FF:000039">
    <property type="entry name" value="receptor-like protein kinase FERONIA"/>
    <property type="match status" value="1"/>
</dbReference>
<dbReference type="InterPro" id="IPR001245">
    <property type="entry name" value="Ser-Thr/Tyr_kinase_cat_dom"/>
</dbReference>
<organism evidence="22 23">
    <name type="scientific">Platanthera zijinensis</name>
    <dbReference type="NCBI Taxonomy" id="2320716"/>
    <lineage>
        <taxon>Eukaryota</taxon>
        <taxon>Viridiplantae</taxon>
        <taxon>Streptophyta</taxon>
        <taxon>Embryophyta</taxon>
        <taxon>Tracheophyta</taxon>
        <taxon>Spermatophyta</taxon>
        <taxon>Magnoliopsida</taxon>
        <taxon>Liliopsida</taxon>
        <taxon>Asparagales</taxon>
        <taxon>Orchidaceae</taxon>
        <taxon>Orchidoideae</taxon>
        <taxon>Orchideae</taxon>
        <taxon>Orchidinae</taxon>
        <taxon>Platanthera</taxon>
    </lineage>
</organism>
<dbReference type="Pfam" id="PF07714">
    <property type="entry name" value="PK_Tyr_Ser-Thr"/>
    <property type="match status" value="1"/>
</dbReference>
<keyword evidence="13" id="KW-0325">Glycoprotein</keyword>
<dbReference type="FunFam" id="2.60.120.430:FF:000003">
    <property type="entry name" value="FERONIA receptor-like kinase"/>
    <property type="match status" value="1"/>
</dbReference>
<evidence type="ECO:0000256" key="2">
    <source>
        <dbReference type="ARBA" id="ARBA00012513"/>
    </source>
</evidence>
<feature type="chain" id="PRO_5042963224" description="non-specific serine/threonine protein kinase" evidence="20">
    <location>
        <begin position="23"/>
        <end position="890"/>
    </location>
</feature>
<dbReference type="FunFam" id="1.10.510.10:FF:000058">
    <property type="entry name" value="Receptor-like protein kinase FERONIA"/>
    <property type="match status" value="1"/>
</dbReference>
<proteinExistence type="predicted"/>
<evidence type="ECO:0000256" key="1">
    <source>
        <dbReference type="ARBA" id="ARBA00004251"/>
    </source>
</evidence>
<evidence type="ECO:0000256" key="10">
    <source>
        <dbReference type="ARBA" id="ARBA00022840"/>
    </source>
</evidence>
<dbReference type="GO" id="GO:0005524">
    <property type="term" value="F:ATP binding"/>
    <property type="evidence" value="ECO:0007669"/>
    <property type="project" value="UniProtKB-UniRule"/>
</dbReference>
<evidence type="ECO:0000256" key="5">
    <source>
        <dbReference type="ARBA" id="ARBA00022679"/>
    </source>
</evidence>
<dbReference type="InterPro" id="IPR024788">
    <property type="entry name" value="Malectin-like_Carb-bd_dom"/>
</dbReference>
<dbReference type="CDD" id="cd14066">
    <property type="entry name" value="STKc_IRAK"/>
    <property type="match status" value="1"/>
</dbReference>
<evidence type="ECO:0000256" key="18">
    <source>
        <dbReference type="SAM" id="MobiDB-lite"/>
    </source>
</evidence>
<comment type="caution">
    <text evidence="22">The sequence shown here is derived from an EMBL/GenBank/DDBJ whole genome shotgun (WGS) entry which is preliminary data.</text>
</comment>
<dbReference type="Gene3D" id="2.60.120.430">
    <property type="entry name" value="Galactose-binding lectin"/>
    <property type="match status" value="2"/>
</dbReference>
<evidence type="ECO:0000256" key="4">
    <source>
        <dbReference type="ARBA" id="ARBA00022527"/>
    </source>
</evidence>
<evidence type="ECO:0000256" key="20">
    <source>
        <dbReference type="SAM" id="SignalP"/>
    </source>
</evidence>
<protein>
    <recommendedName>
        <fullName evidence="2">non-specific serine/threonine protein kinase</fullName>
        <ecNumber evidence="2">2.7.11.1</ecNumber>
    </recommendedName>
</protein>
<dbReference type="SMART" id="SM00220">
    <property type="entry name" value="S_TKc"/>
    <property type="match status" value="1"/>
</dbReference>
<evidence type="ECO:0000256" key="6">
    <source>
        <dbReference type="ARBA" id="ARBA00022692"/>
    </source>
</evidence>
<keyword evidence="23" id="KW-1185">Reference proteome</keyword>
<dbReference type="EC" id="2.7.11.1" evidence="2"/>
<keyword evidence="9 22" id="KW-0418">Kinase</keyword>
<evidence type="ECO:0000256" key="14">
    <source>
        <dbReference type="ARBA" id="ARBA00023279"/>
    </source>
</evidence>
<evidence type="ECO:0000256" key="3">
    <source>
        <dbReference type="ARBA" id="ARBA00022475"/>
    </source>
</evidence>
<feature type="compositionally biased region" description="Polar residues" evidence="18">
    <location>
        <begin position="818"/>
        <end position="829"/>
    </location>
</feature>
<evidence type="ECO:0000256" key="8">
    <source>
        <dbReference type="ARBA" id="ARBA00022741"/>
    </source>
</evidence>
<evidence type="ECO:0000256" key="11">
    <source>
        <dbReference type="ARBA" id="ARBA00022989"/>
    </source>
</evidence>
<evidence type="ECO:0000256" key="7">
    <source>
        <dbReference type="ARBA" id="ARBA00022729"/>
    </source>
</evidence>
<accession>A0AAP0FW43</accession>
<feature type="region of interest" description="Disordered" evidence="18">
    <location>
        <begin position="416"/>
        <end position="440"/>
    </location>
</feature>
<evidence type="ECO:0000259" key="21">
    <source>
        <dbReference type="PROSITE" id="PS50011"/>
    </source>
</evidence>
<dbReference type="PANTHER" id="PTHR34590">
    <property type="entry name" value="OS03G0124300 PROTEIN-RELATED"/>
    <property type="match status" value="1"/>
</dbReference>
<evidence type="ECO:0000256" key="16">
    <source>
        <dbReference type="ARBA" id="ARBA00048679"/>
    </source>
</evidence>
<dbReference type="InterPro" id="IPR008271">
    <property type="entry name" value="Ser/Thr_kinase_AS"/>
</dbReference>
<dbReference type="GO" id="GO:0004714">
    <property type="term" value="F:transmembrane receptor protein tyrosine kinase activity"/>
    <property type="evidence" value="ECO:0007669"/>
    <property type="project" value="InterPro"/>
</dbReference>
<name>A0AAP0FW43_9ASPA</name>
<keyword evidence="6 19" id="KW-0812">Transmembrane</keyword>
<keyword evidence="14" id="KW-0278">Fertilization</keyword>
<evidence type="ECO:0000256" key="9">
    <source>
        <dbReference type="ARBA" id="ARBA00022777"/>
    </source>
</evidence>
<dbReference type="EMBL" id="JBBWWQ010000019">
    <property type="protein sequence ID" value="KAK8918858.1"/>
    <property type="molecule type" value="Genomic_DNA"/>
</dbReference>
<keyword evidence="7 20" id="KW-0732">Signal</keyword>
<evidence type="ECO:0000313" key="23">
    <source>
        <dbReference type="Proteomes" id="UP001418222"/>
    </source>
</evidence>
<dbReference type="AlphaFoldDB" id="A0AAP0FW43"/>
<keyword evidence="8 17" id="KW-0547">Nucleotide-binding</keyword>
<feature type="domain" description="Protein kinase" evidence="21">
    <location>
        <begin position="535"/>
        <end position="808"/>
    </location>
</feature>
<dbReference type="GO" id="GO:0005886">
    <property type="term" value="C:plasma membrane"/>
    <property type="evidence" value="ECO:0007669"/>
    <property type="project" value="UniProtKB-SubCell"/>
</dbReference>
<gene>
    <name evidence="22" type="primary">FER</name>
    <name evidence="22" type="ORF">KSP39_PZI021645</name>
</gene>
<feature type="compositionally biased region" description="Low complexity" evidence="18">
    <location>
        <begin position="851"/>
        <end position="870"/>
    </location>
</feature>
<dbReference type="InterPro" id="IPR045272">
    <property type="entry name" value="ANXUR1/2-like"/>
</dbReference>
<feature type="signal peptide" evidence="20">
    <location>
        <begin position="1"/>
        <end position="22"/>
    </location>
</feature>
<evidence type="ECO:0000256" key="17">
    <source>
        <dbReference type="PROSITE-ProRule" id="PRU10141"/>
    </source>
</evidence>
<dbReference type="PROSITE" id="PS50011">
    <property type="entry name" value="PROTEIN_KINASE_DOM"/>
    <property type="match status" value="1"/>
</dbReference>
<keyword evidence="5" id="KW-0808">Transferase</keyword>
<keyword evidence="22" id="KW-0675">Receptor</keyword>
<evidence type="ECO:0000256" key="19">
    <source>
        <dbReference type="SAM" id="Phobius"/>
    </source>
</evidence>
<dbReference type="Proteomes" id="UP001418222">
    <property type="component" value="Unassembled WGS sequence"/>
</dbReference>
<evidence type="ECO:0000256" key="12">
    <source>
        <dbReference type="ARBA" id="ARBA00023136"/>
    </source>
</evidence>
<dbReference type="Gene3D" id="1.10.510.10">
    <property type="entry name" value="Transferase(Phosphotransferase) domain 1"/>
    <property type="match status" value="1"/>
</dbReference>
<comment type="catalytic activity">
    <reaction evidence="15">
        <text>L-threonyl-[protein] + ATP = O-phospho-L-threonyl-[protein] + ADP + H(+)</text>
        <dbReference type="Rhea" id="RHEA:46608"/>
        <dbReference type="Rhea" id="RHEA-COMP:11060"/>
        <dbReference type="Rhea" id="RHEA-COMP:11605"/>
        <dbReference type="ChEBI" id="CHEBI:15378"/>
        <dbReference type="ChEBI" id="CHEBI:30013"/>
        <dbReference type="ChEBI" id="CHEBI:30616"/>
        <dbReference type="ChEBI" id="CHEBI:61977"/>
        <dbReference type="ChEBI" id="CHEBI:456216"/>
        <dbReference type="EC" id="2.7.11.1"/>
    </reaction>
</comment>
<dbReference type="InterPro" id="IPR011009">
    <property type="entry name" value="Kinase-like_dom_sf"/>
</dbReference>
<dbReference type="PANTHER" id="PTHR34590:SF5">
    <property type="entry name" value="OS04G0586500 PROTEIN"/>
    <property type="match status" value="1"/>
</dbReference>
<evidence type="ECO:0000256" key="13">
    <source>
        <dbReference type="ARBA" id="ARBA00023180"/>
    </source>
</evidence>
<dbReference type="Gene3D" id="3.30.200.20">
    <property type="entry name" value="Phosphorylase Kinase, domain 1"/>
    <property type="match status" value="1"/>
</dbReference>
<dbReference type="Pfam" id="PF12819">
    <property type="entry name" value="Malectin_like"/>
    <property type="match status" value="1"/>
</dbReference>
<reference evidence="22 23" key="1">
    <citation type="journal article" date="2022" name="Nat. Plants">
        <title>Genomes of leafy and leafless Platanthera orchids illuminate the evolution of mycoheterotrophy.</title>
        <authorList>
            <person name="Li M.H."/>
            <person name="Liu K.W."/>
            <person name="Li Z."/>
            <person name="Lu H.C."/>
            <person name="Ye Q.L."/>
            <person name="Zhang D."/>
            <person name="Wang J.Y."/>
            <person name="Li Y.F."/>
            <person name="Zhong Z.M."/>
            <person name="Liu X."/>
            <person name="Yu X."/>
            <person name="Liu D.K."/>
            <person name="Tu X.D."/>
            <person name="Liu B."/>
            <person name="Hao Y."/>
            <person name="Liao X.Y."/>
            <person name="Jiang Y.T."/>
            <person name="Sun W.H."/>
            <person name="Chen J."/>
            <person name="Chen Y.Q."/>
            <person name="Ai Y."/>
            <person name="Zhai J.W."/>
            <person name="Wu S.S."/>
            <person name="Zhou Z."/>
            <person name="Hsiao Y.Y."/>
            <person name="Wu W.L."/>
            <person name="Chen Y.Y."/>
            <person name="Lin Y.F."/>
            <person name="Hsu J.L."/>
            <person name="Li C.Y."/>
            <person name="Wang Z.W."/>
            <person name="Zhao X."/>
            <person name="Zhong W.Y."/>
            <person name="Ma X.K."/>
            <person name="Ma L."/>
            <person name="Huang J."/>
            <person name="Chen G.Z."/>
            <person name="Huang M.Z."/>
            <person name="Huang L."/>
            <person name="Peng D.H."/>
            <person name="Luo Y.B."/>
            <person name="Zou S.Q."/>
            <person name="Chen S.P."/>
            <person name="Lan S."/>
            <person name="Tsai W.C."/>
            <person name="Van de Peer Y."/>
            <person name="Liu Z.J."/>
        </authorList>
    </citation>
    <scope>NUCLEOTIDE SEQUENCE [LARGE SCALE GENOMIC DNA]</scope>
    <source>
        <strain evidence="22">Lor287</strain>
    </source>
</reference>
<keyword evidence="11 19" id="KW-1133">Transmembrane helix</keyword>
<keyword evidence="12 19" id="KW-0472">Membrane</keyword>
<comment type="subcellular location">
    <subcellularLocation>
        <location evidence="1">Cell membrane</location>
        <topology evidence="1">Single-pass type I membrane protein</topology>
    </subcellularLocation>
</comment>
<keyword evidence="3" id="KW-1003">Cell membrane</keyword>
<dbReference type="GO" id="GO:0004674">
    <property type="term" value="F:protein serine/threonine kinase activity"/>
    <property type="evidence" value="ECO:0007669"/>
    <property type="project" value="UniProtKB-KW"/>
</dbReference>
<feature type="region of interest" description="Disordered" evidence="18">
    <location>
        <begin position="818"/>
        <end position="874"/>
    </location>
</feature>
<dbReference type="InterPro" id="IPR017441">
    <property type="entry name" value="Protein_kinase_ATP_BS"/>
</dbReference>
<dbReference type="InterPro" id="IPR000719">
    <property type="entry name" value="Prot_kinase_dom"/>
</dbReference>
<comment type="catalytic activity">
    <reaction evidence="16">
        <text>L-seryl-[protein] + ATP = O-phospho-L-seryl-[protein] + ADP + H(+)</text>
        <dbReference type="Rhea" id="RHEA:17989"/>
        <dbReference type="Rhea" id="RHEA-COMP:9863"/>
        <dbReference type="Rhea" id="RHEA-COMP:11604"/>
        <dbReference type="ChEBI" id="CHEBI:15378"/>
        <dbReference type="ChEBI" id="CHEBI:29999"/>
        <dbReference type="ChEBI" id="CHEBI:30616"/>
        <dbReference type="ChEBI" id="CHEBI:83421"/>
        <dbReference type="ChEBI" id="CHEBI:456216"/>
        <dbReference type="EC" id="2.7.11.1"/>
    </reaction>
</comment>
<sequence>MKMPPPFLPFLTSLLLVAAAIAAEGSVDNSTFSPRDYILLDCGSSGQTTDADGRTWNGDTGSKYAPSLNSVGSQASNQDSSVPQYPYLTARVFTSPFTYSFPLGAGRKYLRLYFYPSDYPNHAANDSLFAVTAGPITLLHNFSAYQTSLALNFAYLIREFSVNVSSAGLNLTFTPSTNRSNSYAFINGIEIVSMPDIFSTVTPLLITGSTPTEYPIQDDWAMETVYRLNVGGQAISPSGDPGMYRSWGDDSLYIYGAGIGVTYSADPNVTIQYSASLPEYIAPTAVYATARSMGPDPSVNINYNLSWILPVDAGFFYLARLHFCEIQYPITKLNQRVFDIFLDNETAYEGADVIAWSSGIGKPVYEDYVVATTGSGLMDLWVALHPDRKRKPEYFDAILNGMEIFKLQDSSNNLAGLNPDLPPQPDVEPDKILNKKNGSKSSTTPVIVGAVVGGVAVIGLCFLALVLCRRKKSKGKDGSATDGPSGWLPLSLYGNSHSAVSAKTTNTTGSYTSSLPSNLCRHFSFAEIEAATNKFDEALLLGVGGFGKVYRGEFDDGTMVAIKRGNPMSEQGVHEFQTEIEMLSKLRHRHLVSLIGYCEDDREMILVYDYMSRGTLREHLYKTQKPPLPWKQRLEICIGAARGLHYLHTGAKHTIIHRDVKTTNILLDEKWVAKVSDFGLSKTGPTLDNTHVSTVVKGSFGYLDPEYFRRQQLTEKSDVYSFGVVLFEVLCARPALNTALPKEQVSLAEWALHCQKKGILDQIVDPYLKGKIYPQCFKKFAETAEKCVSDQGIDRPATGDVLWNLEFALQLQESAEESGSLTADGTSDVENPATVIDGKRDADDPSMVTRSTTTTSTSTISIGGQSIISQDSEGLTPSAVFSQIMNPEGR</sequence>
<dbReference type="SUPFAM" id="SSF56112">
    <property type="entry name" value="Protein kinase-like (PK-like)"/>
    <property type="match status" value="1"/>
</dbReference>